<evidence type="ECO:0000313" key="3">
    <source>
        <dbReference type="Proteomes" id="UP000663699"/>
    </source>
</evidence>
<accession>A0A899FYR7</accession>
<dbReference type="PANTHER" id="PTHR37852:SF1">
    <property type="entry name" value="HIG1 DOMAIN-CONTAINING PROTEIN"/>
    <property type="match status" value="1"/>
</dbReference>
<name>A0A899FYR7_9ASCO</name>
<keyword evidence="3" id="KW-1185">Reference proteome</keyword>
<protein>
    <submittedName>
        <fullName evidence="2">Uncharacterized protein</fullName>
    </submittedName>
</protein>
<keyword evidence="1" id="KW-0472">Membrane</keyword>
<dbReference type="EMBL" id="CP054532">
    <property type="protein sequence ID" value="QSL64278.1"/>
    <property type="molecule type" value="Genomic_DNA"/>
</dbReference>
<feature type="transmembrane region" description="Helical" evidence="1">
    <location>
        <begin position="95"/>
        <end position="113"/>
    </location>
</feature>
<dbReference type="OrthoDB" id="5584028at2759"/>
<gene>
    <name evidence="2" type="ORF">MERGE_000434</name>
</gene>
<proteinExistence type="predicted"/>
<evidence type="ECO:0000313" key="2">
    <source>
        <dbReference type="EMBL" id="QSL64278.1"/>
    </source>
</evidence>
<keyword evidence="1" id="KW-1133">Transmembrane helix</keyword>
<dbReference type="PANTHER" id="PTHR37852">
    <property type="entry name" value="YALI0B21208P"/>
    <property type="match status" value="1"/>
</dbReference>
<evidence type="ECO:0000256" key="1">
    <source>
        <dbReference type="SAM" id="Phobius"/>
    </source>
</evidence>
<dbReference type="AlphaFoldDB" id="A0A899FYR7"/>
<dbReference type="Pfam" id="PF02466">
    <property type="entry name" value="Tim17"/>
    <property type="match status" value="1"/>
</dbReference>
<feature type="transmembrane region" description="Helical" evidence="1">
    <location>
        <begin position="14"/>
        <end position="32"/>
    </location>
</feature>
<sequence>MDDDRLNLPLVSRLILYTTVSSFISFTLGSIVGGKKSGLRFLAENAHRLPQTIQGCVMLGGIKMGLKYSIRTSFWVNIYLGIEYILDYLRKRIDAANTVLASVSTGLIFSFVHKFSYTMTLRIFYLTSSLGLINGVLHDILRYRNGQHVWYLQSKHS</sequence>
<dbReference type="Proteomes" id="UP000663699">
    <property type="component" value="Chromosome 1"/>
</dbReference>
<keyword evidence="1" id="KW-0812">Transmembrane</keyword>
<reference evidence="2" key="1">
    <citation type="submission" date="2020-06" db="EMBL/GenBank/DDBJ databases">
        <title>Genomes of multiple members of Pneumocystis genus reveal paths to human pathogen Pneumocystis jirovecii.</title>
        <authorList>
            <person name="Cisse O.H."/>
            <person name="Ma L."/>
            <person name="Dekker J."/>
            <person name="Khil P."/>
            <person name="Jo J."/>
            <person name="Brenchley J."/>
            <person name="Blair R."/>
            <person name="Pahar B."/>
            <person name="Chabe M."/>
            <person name="Van Rompay K.A."/>
            <person name="Keesler R."/>
            <person name="Sukura A."/>
            <person name="Hirsch V."/>
            <person name="Kutty G."/>
            <person name="Liu Y."/>
            <person name="Peng L."/>
            <person name="Chen J."/>
            <person name="Song J."/>
            <person name="Weissenbacher-Lang C."/>
            <person name="Xu J."/>
            <person name="Upham N.S."/>
            <person name="Stajich J.E."/>
            <person name="Cuomo C.A."/>
            <person name="Cushion M.T."/>
            <person name="Kovacs J.A."/>
        </authorList>
    </citation>
    <scope>NUCLEOTIDE SEQUENCE</scope>
    <source>
        <strain evidence="2">2A</strain>
    </source>
</reference>
<organism evidence="2 3">
    <name type="scientific">Pneumocystis wakefieldiae</name>
    <dbReference type="NCBI Taxonomy" id="38082"/>
    <lineage>
        <taxon>Eukaryota</taxon>
        <taxon>Fungi</taxon>
        <taxon>Dikarya</taxon>
        <taxon>Ascomycota</taxon>
        <taxon>Taphrinomycotina</taxon>
        <taxon>Pneumocystomycetes</taxon>
        <taxon>Pneumocystaceae</taxon>
        <taxon>Pneumocystis</taxon>
    </lineage>
</organism>